<name>J9GH12_9ZZZZ</name>
<dbReference type="InterPro" id="IPR010994">
    <property type="entry name" value="RuvA_2-like"/>
</dbReference>
<dbReference type="EMBL" id="AMCI01001205">
    <property type="protein sequence ID" value="EJX06304.1"/>
    <property type="molecule type" value="Genomic_DNA"/>
</dbReference>
<evidence type="ECO:0000313" key="2">
    <source>
        <dbReference type="EMBL" id="EJX06304.1"/>
    </source>
</evidence>
<dbReference type="Gene3D" id="1.10.150.310">
    <property type="entry name" value="Tex RuvX-like domain-like"/>
    <property type="match status" value="1"/>
</dbReference>
<organism evidence="2">
    <name type="scientific">gut metagenome</name>
    <dbReference type="NCBI Taxonomy" id="749906"/>
    <lineage>
        <taxon>unclassified sequences</taxon>
        <taxon>metagenomes</taxon>
        <taxon>organismal metagenomes</taxon>
    </lineage>
</organism>
<dbReference type="PANTHER" id="PTHR21180:SF32">
    <property type="entry name" value="ENDONUCLEASE_EXONUCLEASE_PHOSPHATASE FAMILY DOMAIN-CONTAINING PROTEIN 1"/>
    <property type="match status" value="1"/>
</dbReference>
<dbReference type="AlphaFoldDB" id="J9GH12"/>
<dbReference type="Pfam" id="PF12836">
    <property type="entry name" value="HHH_3"/>
    <property type="match status" value="3"/>
</dbReference>
<evidence type="ECO:0000256" key="1">
    <source>
        <dbReference type="SAM" id="Phobius"/>
    </source>
</evidence>
<dbReference type="GO" id="GO:0015628">
    <property type="term" value="P:protein secretion by the type II secretion system"/>
    <property type="evidence" value="ECO:0007669"/>
    <property type="project" value="TreeGrafter"/>
</dbReference>
<keyword evidence="1" id="KW-1133">Transmembrane helix</keyword>
<comment type="caution">
    <text evidence="2">The sequence shown here is derived from an EMBL/GenBank/DDBJ whole genome shotgun (WGS) entry which is preliminary data.</text>
</comment>
<dbReference type="InterPro" id="IPR051675">
    <property type="entry name" value="Endo/Exo/Phosphatase_dom_1"/>
</dbReference>
<gene>
    <name evidence="2" type="ORF">EVA_05596</name>
</gene>
<accession>J9GH12</accession>
<evidence type="ECO:0008006" key="3">
    <source>
        <dbReference type="Google" id="ProtNLM"/>
    </source>
</evidence>
<proteinExistence type="predicted"/>
<keyword evidence="1" id="KW-0812">Transmembrane</keyword>
<sequence>MMWKDLFYFTKTERQGILVLVALIIGFFSLPYAFWPPKQPDETEASEQELAEKEFQTFIASLKADSTHLYSSDNKKRIYKKREIKLVAFDPNTADSATFLSLGLPAWMARNILRYRSRQGQFRKPEDFKKVYGLTEEQYRILRPYIRIAPLFQKRDSMQSLLVQQTPKDTLFKYQPGTRIELNTADTTELKKIPGIGSGIARKIVAYRQQLGGYSHIGQLKEIHLKAELLHPWFTIDERQIRPININKASLEKMMHHPYISFYQAKVIIEYREKKGNINSLKQLSLYEEFTPADWKRLVPYICLE</sequence>
<keyword evidence="1" id="KW-0472">Membrane</keyword>
<protein>
    <recommendedName>
        <fullName evidence="3">Helix-hairpin-helix domain-containing protein</fullName>
    </recommendedName>
</protein>
<dbReference type="GO" id="GO:0015627">
    <property type="term" value="C:type II protein secretion system complex"/>
    <property type="evidence" value="ECO:0007669"/>
    <property type="project" value="TreeGrafter"/>
</dbReference>
<feature type="transmembrane region" description="Helical" evidence="1">
    <location>
        <begin position="16"/>
        <end position="35"/>
    </location>
</feature>
<dbReference type="Gene3D" id="1.10.150.280">
    <property type="entry name" value="AF1531-like domain"/>
    <property type="match status" value="2"/>
</dbReference>
<dbReference type="PANTHER" id="PTHR21180">
    <property type="entry name" value="ENDONUCLEASE/EXONUCLEASE/PHOSPHATASE FAMILY DOMAIN-CONTAINING PROTEIN 1"/>
    <property type="match status" value="1"/>
</dbReference>
<reference evidence="2" key="1">
    <citation type="journal article" date="2012" name="PLoS ONE">
        <title>Gene sets for utilization of primary and secondary nutrition supplies in the distal gut of endangered iberian lynx.</title>
        <authorList>
            <person name="Alcaide M."/>
            <person name="Messina E."/>
            <person name="Richter M."/>
            <person name="Bargiela R."/>
            <person name="Peplies J."/>
            <person name="Huws S.A."/>
            <person name="Newbold C.J."/>
            <person name="Golyshin P.N."/>
            <person name="Simon M.A."/>
            <person name="Lopez G."/>
            <person name="Yakimov M.M."/>
            <person name="Ferrer M."/>
        </authorList>
    </citation>
    <scope>NUCLEOTIDE SEQUENCE</scope>
</reference>
<dbReference type="SUPFAM" id="SSF47781">
    <property type="entry name" value="RuvA domain 2-like"/>
    <property type="match status" value="3"/>
</dbReference>